<evidence type="ECO:0008006" key="3">
    <source>
        <dbReference type="Google" id="ProtNLM"/>
    </source>
</evidence>
<dbReference type="InterPro" id="IPR043519">
    <property type="entry name" value="NT_sf"/>
</dbReference>
<gene>
    <name evidence="2" type="ORF">METZ01_LOCUS56526</name>
</gene>
<name>A0A381SHV9_9ZZZZ</name>
<evidence type="ECO:0000256" key="1">
    <source>
        <dbReference type="ARBA" id="ARBA00010574"/>
    </source>
</evidence>
<dbReference type="NCBIfam" id="TIGR00090">
    <property type="entry name" value="rsfS_iojap_ybeB"/>
    <property type="match status" value="1"/>
</dbReference>
<accession>A0A381SHV9</accession>
<dbReference type="GO" id="GO:0043023">
    <property type="term" value="F:ribosomal large subunit binding"/>
    <property type="evidence" value="ECO:0007669"/>
    <property type="project" value="TreeGrafter"/>
</dbReference>
<sequence length="133" mass="14769">MITTVKDQNIGGKSLEEHLADPSDIAQLIVEVASEKLASDIVMLDLRGLASFTDYFVVMSADSSRLIQALEEDIISTLKKSKLSIHRREGAAASGWVLVDCSDVIVHIFSPEEREFFGLEKLWARAPRVVRIL</sequence>
<dbReference type="PANTHER" id="PTHR21043:SF0">
    <property type="entry name" value="MITOCHONDRIAL ASSEMBLY OF RIBOSOMAL LARGE SUBUNIT PROTEIN 1"/>
    <property type="match status" value="1"/>
</dbReference>
<dbReference type="GO" id="GO:0090071">
    <property type="term" value="P:negative regulation of ribosome biogenesis"/>
    <property type="evidence" value="ECO:0007669"/>
    <property type="project" value="TreeGrafter"/>
</dbReference>
<proteinExistence type="inferred from homology"/>
<comment type="similarity">
    <text evidence="1">Belongs to the Iojap/RsfS family.</text>
</comment>
<protein>
    <recommendedName>
        <fullName evidence="3">Ribosomal silencing factor RsfS</fullName>
    </recommendedName>
</protein>
<dbReference type="Gene3D" id="3.30.460.10">
    <property type="entry name" value="Beta Polymerase, domain 2"/>
    <property type="match status" value="1"/>
</dbReference>
<organism evidence="2">
    <name type="scientific">marine metagenome</name>
    <dbReference type="NCBI Taxonomy" id="408172"/>
    <lineage>
        <taxon>unclassified sequences</taxon>
        <taxon>metagenomes</taxon>
        <taxon>ecological metagenomes</taxon>
    </lineage>
</organism>
<reference evidence="2" key="1">
    <citation type="submission" date="2018-05" db="EMBL/GenBank/DDBJ databases">
        <authorList>
            <person name="Lanie J.A."/>
            <person name="Ng W.-L."/>
            <person name="Kazmierczak K.M."/>
            <person name="Andrzejewski T.M."/>
            <person name="Davidsen T.M."/>
            <person name="Wayne K.J."/>
            <person name="Tettelin H."/>
            <person name="Glass J.I."/>
            <person name="Rusch D."/>
            <person name="Podicherti R."/>
            <person name="Tsui H.-C.T."/>
            <person name="Winkler M.E."/>
        </authorList>
    </citation>
    <scope>NUCLEOTIDE SEQUENCE</scope>
</reference>
<dbReference type="GO" id="GO:0017148">
    <property type="term" value="P:negative regulation of translation"/>
    <property type="evidence" value="ECO:0007669"/>
    <property type="project" value="TreeGrafter"/>
</dbReference>
<dbReference type="AlphaFoldDB" id="A0A381SHV9"/>
<dbReference type="PANTHER" id="PTHR21043">
    <property type="entry name" value="IOJAP SUPERFAMILY ORTHOLOG"/>
    <property type="match status" value="1"/>
</dbReference>
<dbReference type="SUPFAM" id="SSF81301">
    <property type="entry name" value="Nucleotidyltransferase"/>
    <property type="match status" value="1"/>
</dbReference>
<dbReference type="HAMAP" id="MF_01477">
    <property type="entry name" value="Iojap_RsfS"/>
    <property type="match status" value="1"/>
</dbReference>
<evidence type="ECO:0000313" key="2">
    <source>
        <dbReference type="EMBL" id="SVA03672.1"/>
    </source>
</evidence>
<dbReference type="EMBL" id="UINC01003136">
    <property type="protein sequence ID" value="SVA03672.1"/>
    <property type="molecule type" value="Genomic_DNA"/>
</dbReference>
<dbReference type="Pfam" id="PF02410">
    <property type="entry name" value="RsfS"/>
    <property type="match status" value="1"/>
</dbReference>
<dbReference type="InterPro" id="IPR004394">
    <property type="entry name" value="Iojap/RsfS/C7orf30"/>
</dbReference>